<gene>
    <name evidence="1" type="ORF">CVS47_00592</name>
</gene>
<reference evidence="1 2" key="1">
    <citation type="submission" date="2018-08" db="EMBL/GenBank/DDBJ databases">
        <title>Microbacterium lemovicicum sp. nov., a bacterium isolated from a natural uranium-rich soil.</title>
        <authorList>
            <person name="ORTET P."/>
        </authorList>
    </citation>
    <scope>NUCLEOTIDE SEQUENCE [LARGE SCALE GENOMIC DNA]</scope>
    <source>
        <strain evidence="1 2">Viu22</strain>
    </source>
</reference>
<keyword evidence="2" id="KW-1185">Reference proteome</keyword>
<dbReference type="OrthoDB" id="9859780at2"/>
<accession>A0A3Q9IWK9</accession>
<evidence type="ECO:0000313" key="1">
    <source>
        <dbReference type="EMBL" id="AZS35994.1"/>
    </source>
</evidence>
<proteinExistence type="predicted"/>
<dbReference type="AlphaFoldDB" id="A0A3Q9IWK9"/>
<dbReference type="EMBL" id="CP031423">
    <property type="protein sequence ID" value="AZS35994.1"/>
    <property type="molecule type" value="Genomic_DNA"/>
</dbReference>
<dbReference type="RefSeq" id="WP_127094743.1">
    <property type="nucleotide sequence ID" value="NZ_CP031423.1"/>
</dbReference>
<organism evidence="1 2">
    <name type="scientific">Microbacterium lemovicicum</name>
    <dbReference type="NCBI Taxonomy" id="1072463"/>
    <lineage>
        <taxon>Bacteria</taxon>
        <taxon>Bacillati</taxon>
        <taxon>Actinomycetota</taxon>
        <taxon>Actinomycetes</taxon>
        <taxon>Micrococcales</taxon>
        <taxon>Microbacteriaceae</taxon>
        <taxon>Microbacterium</taxon>
    </lineage>
</organism>
<evidence type="ECO:0000313" key="2">
    <source>
        <dbReference type="Proteomes" id="UP000276888"/>
    </source>
</evidence>
<sequence>MSQVFYGAWLARRGDLGWATHEAHFPTRQILAHIQLSALSLADGERFQSFRRRYALAYIETELTPPGPFGIPMPNKETDNHVWLETDQVTFQLQADGVETASALGLIHDLTPQADSPAKVVETRDFVVHDDQGSVLGSHRVVRLDGARELDLDGIRQRVLDRAAGLVTRPVDIVSVDLTGIPPRLAFRVDPRTHRPVPLPD</sequence>
<dbReference type="Proteomes" id="UP000276888">
    <property type="component" value="Chromosome"/>
</dbReference>
<name>A0A3Q9IWK9_9MICO</name>
<protein>
    <submittedName>
        <fullName evidence="1">Uncharacterized protein</fullName>
    </submittedName>
</protein>
<dbReference type="KEGG" id="mlv:CVS47_00592"/>